<comment type="caution">
    <text evidence="3">The sequence shown here is derived from an EMBL/GenBank/DDBJ whole genome shotgun (WGS) entry which is preliminary data.</text>
</comment>
<gene>
    <name evidence="3" type="ORF">ACFFII_14725</name>
</gene>
<keyword evidence="2" id="KW-0732">Signal</keyword>
<evidence type="ECO:0000313" key="3">
    <source>
        <dbReference type="EMBL" id="MFC0342020.1"/>
    </source>
</evidence>
<protein>
    <recommendedName>
        <fullName evidence="5">Cytochrome c domain-containing protein</fullName>
    </recommendedName>
</protein>
<organism evidence="3 4">
    <name type="scientific">Paracoccus niistensis</name>
    <dbReference type="NCBI Taxonomy" id="632935"/>
    <lineage>
        <taxon>Bacteria</taxon>
        <taxon>Pseudomonadati</taxon>
        <taxon>Pseudomonadota</taxon>
        <taxon>Alphaproteobacteria</taxon>
        <taxon>Rhodobacterales</taxon>
        <taxon>Paracoccaceae</taxon>
        <taxon>Paracoccus</taxon>
    </lineage>
</organism>
<evidence type="ECO:0000256" key="2">
    <source>
        <dbReference type="SAM" id="SignalP"/>
    </source>
</evidence>
<reference evidence="3 4" key="1">
    <citation type="submission" date="2024-09" db="EMBL/GenBank/DDBJ databases">
        <authorList>
            <person name="Sun Q."/>
            <person name="Mori K."/>
        </authorList>
    </citation>
    <scope>NUCLEOTIDE SEQUENCE [LARGE SCALE GENOMIC DNA]</scope>
    <source>
        <strain evidence="3 4">KCTC 22789</strain>
    </source>
</reference>
<dbReference type="EMBL" id="JBHLWE010000043">
    <property type="protein sequence ID" value="MFC0342020.1"/>
    <property type="molecule type" value="Genomic_DNA"/>
</dbReference>
<keyword evidence="4" id="KW-1185">Reference proteome</keyword>
<evidence type="ECO:0008006" key="5">
    <source>
        <dbReference type="Google" id="ProtNLM"/>
    </source>
</evidence>
<evidence type="ECO:0000313" key="4">
    <source>
        <dbReference type="Proteomes" id="UP001589799"/>
    </source>
</evidence>
<feature type="signal peptide" evidence="2">
    <location>
        <begin position="1"/>
        <end position="19"/>
    </location>
</feature>
<accession>A0ABV6I710</accession>
<feature type="region of interest" description="Disordered" evidence="1">
    <location>
        <begin position="580"/>
        <end position="607"/>
    </location>
</feature>
<evidence type="ECO:0000256" key="1">
    <source>
        <dbReference type="SAM" id="MobiDB-lite"/>
    </source>
</evidence>
<feature type="chain" id="PRO_5046201447" description="Cytochrome c domain-containing protein" evidence="2">
    <location>
        <begin position="20"/>
        <end position="630"/>
    </location>
</feature>
<sequence>MRIFHVAAMLSVLPVAAIAQEAATADPPAASAAYIGVNGLPACPAGSNADRINKGEDLGDITFEGRTFDVQWPSCPKCISHALMITDPSVVDAPVTEWSLRHLLNEITGAAGPGDAIQTVIGSMRVDQVIHGFDVPMRPDVEKIIVQPWIAAAGVTSFSGLVDRLNGQDGAAEADAAWNAAPFRLLSIGYRPDLLNGNFAEKRVLSGGEGRFIFQAVTQDGQFVPMLLIFEYELPATRPEEAIAWAEKFHNLTTQDFGEAYNTALREVTMGFTDRNVSFARPNNNMLSQLRTNELAGPPTGPDQWELREFRITHAGRLEPATVQMNPDISYNSDDARKAELVKYILGPEFIGSFPQTTIPWSHNGAPFLAGSSITPAGFVFGPPPSAPGERPPRVDTWLAGEVEEAPRGEDYAAEIPTEASPVLTEAIRHRFASTTCNGCHGGDAIRAVGLSDKTGEEAEIENRAIASKLVPHGYFLTGFTHVDARADRPGHQGGSIMSEFMCESDLVARAAVLRGLIDAGTPEAMRVAENAAQILAEEPQEAQQPVGASALEMSLFAQEEFKAAADAVMAAEAPASAEADVAATAGQPTGTDEAVPAGDTAEQPRAVEDVVQTITLGTSIIYRNQARPH</sequence>
<proteinExistence type="predicted"/>
<dbReference type="Proteomes" id="UP001589799">
    <property type="component" value="Unassembled WGS sequence"/>
</dbReference>
<name>A0ABV6I710_9RHOB</name>
<dbReference type="RefSeq" id="WP_377699627.1">
    <property type="nucleotide sequence ID" value="NZ_JBHLWE010000043.1"/>
</dbReference>